<evidence type="ECO:0000256" key="7">
    <source>
        <dbReference type="SAM" id="Phobius"/>
    </source>
</evidence>
<sequence length="1058" mass="109119">MADQDGYALGVDLGTSNTVAVLRWPDGRTRPLLFDGQPVMPSGVFLDETGRFHVGRDAQRLAQADPARYDPNPKRRIDEAGVLLGDREVATVDLLGALLGAVARAAVEAVGFLPPAVVTYPAAWGARRREVLATAVGRAGWPPVDPATVASGEIRRGTGTILVPEPVAAARYFADVLRRPVPVGKAIAVFDFGGGTLDIAVVRNEGADGGGRARFAVVGSGGVAELGGLDLDSALVDHLGQLLATADPQAWRQLAQPATPAQWRNRRQFWDDVRGAKEMLSRSTVAPVPVPGVDQAVHLTRDELERLATPLLRRGVMEAGNVITNCRMTSDELAGLFLVGGSSRVPLVARLLHSELGIAPTVLEQPELPVAEGALAEIVAPPPSPATTAGPVGPVGSDDLAAAGPAAGLAATGPMIAGPAGAGPGVPGAGATASGAPSAGFGPGGAASGGAGAGPGGVAGDAPAGVPSPGGPPVISAPPYQSGTTYQAGTYVSGAAGSPAAPPVSPGPAYGTGAASAPPYRSGVPSAPPYQSGVASGPPYQSGGPAGAATDRAGWHPAPVAYPVSPAGRPAPQQAVPVSGGQPGSRYAAPPPRPAEPDREPVGIHGGGHHRRSWWVGGGAAVALLAVVVAGYLYFTGNRYADIDFKNFAVVGTIEAGENRPSSLFTRVVGDRAYAAYQLEDNRLEIVAVDITTAKVVWRKQTAETSDRWAGISALPDGVIAYADQVSVSEPRAMVVYGDDGDKLWTHQVRGDDWVHVFDGAAVVIDRTGNRVVGLDRRTGTQKWSHNNPPDQYGNAATAVYPVSTAKDISGPVTVTGDALAPDLGDDQRIVQIGADRSVRLIDVESGKIIRSRPNVADPDDTVLAYEGRLFVGANESGYRIARYDLESLGEPSIVYTATDAQGRLDAMVPCGDGRICLLETSSLDRKTTHLVAVNAEKGGEIWRKPSANAQLMVPVGDHVITRTQSTPESKVFDADGNEVVSRSGVAVRLDAANVLIFDEDLSSYSASPSVAGLAVRAGEPVELGRLRDVWPASCSWNTAQMICGTSEGFVVHRFAGE</sequence>
<protein>
    <recommendedName>
        <fullName evidence="8">Pyrrolo-quinoline quinone repeat domain-containing protein</fullName>
    </recommendedName>
</protein>
<dbReference type="GO" id="GO:0140662">
    <property type="term" value="F:ATP-dependent protein folding chaperone"/>
    <property type="evidence" value="ECO:0007669"/>
    <property type="project" value="InterPro"/>
</dbReference>
<keyword evidence="7" id="KW-0472">Membrane</keyword>
<evidence type="ECO:0000256" key="6">
    <source>
        <dbReference type="SAM" id="MobiDB-lite"/>
    </source>
</evidence>
<keyword evidence="10" id="KW-1185">Reference proteome</keyword>
<evidence type="ECO:0000313" key="10">
    <source>
        <dbReference type="Proteomes" id="UP000680866"/>
    </source>
</evidence>
<evidence type="ECO:0000256" key="1">
    <source>
        <dbReference type="ARBA" id="ARBA00007381"/>
    </source>
</evidence>
<dbReference type="Gene3D" id="2.130.10.10">
    <property type="entry name" value="YVTN repeat-like/Quinoprotein amine dehydrogenase"/>
    <property type="match status" value="1"/>
</dbReference>
<feature type="region of interest" description="Disordered" evidence="6">
    <location>
        <begin position="495"/>
        <end position="606"/>
    </location>
</feature>
<dbReference type="PROSITE" id="PS01036">
    <property type="entry name" value="HSP70_3"/>
    <property type="match status" value="1"/>
</dbReference>
<accession>A0A810MY02</accession>
<dbReference type="KEGG" id="pry:Prubr_30480"/>
<keyword evidence="7" id="KW-0812">Transmembrane</keyword>
<dbReference type="InterPro" id="IPR011047">
    <property type="entry name" value="Quinoprotein_ADH-like_sf"/>
</dbReference>
<name>A0A810MY02_9ACTN</name>
<feature type="domain" description="Pyrrolo-quinoline quinone repeat" evidence="8">
    <location>
        <begin position="684"/>
        <end position="864"/>
    </location>
</feature>
<evidence type="ECO:0000256" key="2">
    <source>
        <dbReference type="ARBA" id="ARBA00022741"/>
    </source>
</evidence>
<dbReference type="Proteomes" id="UP000680866">
    <property type="component" value="Chromosome"/>
</dbReference>
<keyword evidence="7" id="KW-1133">Transmembrane helix</keyword>
<dbReference type="InterPro" id="IPR002372">
    <property type="entry name" value="PQQ_rpt_dom"/>
</dbReference>
<dbReference type="EMBL" id="AP023359">
    <property type="protein sequence ID" value="BCJ66027.1"/>
    <property type="molecule type" value="Genomic_DNA"/>
</dbReference>
<dbReference type="Pfam" id="PF13360">
    <property type="entry name" value="PQQ_2"/>
    <property type="match status" value="1"/>
</dbReference>
<keyword evidence="5" id="KW-0143">Chaperone</keyword>
<dbReference type="PRINTS" id="PR00301">
    <property type="entry name" value="HEATSHOCK70"/>
</dbReference>
<dbReference type="InterPro" id="IPR018181">
    <property type="entry name" value="Heat_shock_70_CS"/>
</dbReference>
<feature type="region of interest" description="Disordered" evidence="6">
    <location>
        <begin position="447"/>
        <end position="481"/>
    </location>
</feature>
<keyword evidence="4" id="KW-0346">Stress response</keyword>
<dbReference type="SUPFAM" id="SSF53067">
    <property type="entry name" value="Actin-like ATPase domain"/>
    <property type="match status" value="2"/>
</dbReference>
<dbReference type="Pfam" id="PF00012">
    <property type="entry name" value="HSP70"/>
    <property type="match status" value="1"/>
</dbReference>
<gene>
    <name evidence="9" type="ORF">Prubr_30480</name>
</gene>
<dbReference type="SUPFAM" id="SSF50998">
    <property type="entry name" value="Quinoprotein alcohol dehydrogenase-like"/>
    <property type="match status" value="2"/>
</dbReference>
<dbReference type="RefSeq" id="WP_212825853.1">
    <property type="nucleotide sequence ID" value="NZ_AP023359.1"/>
</dbReference>
<dbReference type="Gene3D" id="3.30.420.40">
    <property type="match status" value="2"/>
</dbReference>
<keyword evidence="2" id="KW-0547">Nucleotide-binding</keyword>
<evidence type="ECO:0000259" key="8">
    <source>
        <dbReference type="Pfam" id="PF13360"/>
    </source>
</evidence>
<feature type="transmembrane region" description="Helical" evidence="7">
    <location>
        <begin position="614"/>
        <end position="635"/>
    </location>
</feature>
<dbReference type="InterPro" id="IPR013126">
    <property type="entry name" value="Hsp_70_fam"/>
</dbReference>
<keyword evidence="3" id="KW-0067">ATP-binding</keyword>
<reference evidence="9" key="1">
    <citation type="submission" date="2020-08" db="EMBL/GenBank/DDBJ databases">
        <title>Whole genome shotgun sequence of Polymorphospora rubra NBRC 101157.</title>
        <authorList>
            <person name="Komaki H."/>
            <person name="Tamura T."/>
        </authorList>
    </citation>
    <scope>NUCLEOTIDE SEQUENCE</scope>
    <source>
        <strain evidence="9">NBRC 101157</strain>
    </source>
</reference>
<dbReference type="PANTHER" id="PTHR42749">
    <property type="entry name" value="CELL SHAPE-DETERMINING PROTEIN MREB"/>
    <property type="match status" value="1"/>
</dbReference>
<dbReference type="AlphaFoldDB" id="A0A810MY02"/>
<evidence type="ECO:0000256" key="3">
    <source>
        <dbReference type="ARBA" id="ARBA00022840"/>
    </source>
</evidence>
<evidence type="ECO:0000256" key="5">
    <source>
        <dbReference type="ARBA" id="ARBA00023186"/>
    </source>
</evidence>
<dbReference type="PANTHER" id="PTHR42749:SF1">
    <property type="entry name" value="CELL SHAPE-DETERMINING PROTEIN MREB"/>
    <property type="match status" value="1"/>
</dbReference>
<comment type="similarity">
    <text evidence="1">Belongs to the heat shock protein 70 family.</text>
</comment>
<proteinExistence type="inferred from homology"/>
<dbReference type="InterPro" id="IPR043129">
    <property type="entry name" value="ATPase_NBD"/>
</dbReference>
<feature type="compositionally biased region" description="Gly residues" evidence="6">
    <location>
        <begin position="447"/>
        <end position="459"/>
    </location>
</feature>
<dbReference type="InterPro" id="IPR015943">
    <property type="entry name" value="WD40/YVTN_repeat-like_dom_sf"/>
</dbReference>
<dbReference type="Gene3D" id="3.90.640.10">
    <property type="entry name" value="Actin, Chain A, domain 4"/>
    <property type="match status" value="1"/>
</dbReference>
<evidence type="ECO:0000313" key="9">
    <source>
        <dbReference type="EMBL" id="BCJ66027.1"/>
    </source>
</evidence>
<dbReference type="GO" id="GO:0005524">
    <property type="term" value="F:ATP binding"/>
    <property type="evidence" value="ECO:0007669"/>
    <property type="project" value="UniProtKB-KW"/>
</dbReference>
<evidence type="ECO:0000256" key="4">
    <source>
        <dbReference type="ARBA" id="ARBA00023016"/>
    </source>
</evidence>
<organism evidence="9 10">
    <name type="scientific">Polymorphospora rubra</name>
    <dbReference type="NCBI Taxonomy" id="338584"/>
    <lineage>
        <taxon>Bacteria</taxon>
        <taxon>Bacillati</taxon>
        <taxon>Actinomycetota</taxon>
        <taxon>Actinomycetes</taxon>
        <taxon>Micromonosporales</taxon>
        <taxon>Micromonosporaceae</taxon>
        <taxon>Polymorphospora</taxon>
    </lineage>
</organism>